<feature type="transmembrane region" description="Helical" evidence="2">
    <location>
        <begin position="267"/>
        <end position="293"/>
    </location>
</feature>
<keyword evidence="2" id="KW-1133">Transmembrane helix</keyword>
<feature type="transmembrane region" description="Helical" evidence="2">
    <location>
        <begin position="84"/>
        <end position="103"/>
    </location>
</feature>
<dbReference type="AlphaFoldDB" id="A0A8J3A406"/>
<feature type="transmembrane region" description="Helical" evidence="2">
    <location>
        <begin position="313"/>
        <end position="341"/>
    </location>
</feature>
<reference evidence="3" key="3">
    <citation type="submission" date="2020-09" db="EMBL/GenBank/DDBJ databases">
        <authorList>
            <person name="Sun Q."/>
            <person name="Zhou Y."/>
        </authorList>
    </citation>
    <scope>NUCLEOTIDE SEQUENCE</scope>
    <source>
        <strain evidence="3">CGMCC 1.14984</strain>
    </source>
</reference>
<evidence type="ECO:0000313" key="3">
    <source>
        <dbReference type="EMBL" id="GGI01358.1"/>
    </source>
</evidence>
<dbReference type="Proteomes" id="UP000818603">
    <property type="component" value="Unassembled WGS sequence"/>
</dbReference>
<accession>A0A8J3A406</accession>
<evidence type="ECO:0000256" key="1">
    <source>
        <dbReference type="SAM" id="MobiDB-lite"/>
    </source>
</evidence>
<organism evidence="3 5">
    <name type="scientific">Aquisalinus luteolus</name>
    <dbReference type="NCBI Taxonomy" id="1566827"/>
    <lineage>
        <taxon>Bacteria</taxon>
        <taxon>Pseudomonadati</taxon>
        <taxon>Pseudomonadota</taxon>
        <taxon>Alphaproteobacteria</taxon>
        <taxon>Parvularculales</taxon>
        <taxon>Parvularculaceae</taxon>
        <taxon>Aquisalinus</taxon>
    </lineage>
</organism>
<proteinExistence type="predicted"/>
<keyword evidence="2" id="KW-0812">Transmembrane</keyword>
<gene>
    <name evidence="4" type="ORF">FF098_015115</name>
    <name evidence="3" type="ORF">GCM10011355_31810</name>
</gene>
<feature type="compositionally biased region" description="Low complexity" evidence="1">
    <location>
        <begin position="129"/>
        <end position="139"/>
    </location>
</feature>
<reference evidence="4 6" key="2">
    <citation type="submission" date="2020-02" db="EMBL/GenBank/DDBJ databases">
        <title>Genome sequence of Parvularcula flava strain NH6-79.</title>
        <authorList>
            <person name="Abdul Karim M.H."/>
            <person name="Lam M.Q."/>
            <person name="Chen S.J."/>
            <person name="Yahya A."/>
            <person name="Shahir S."/>
            <person name="Shamsir M.S."/>
            <person name="Chong C.S."/>
        </authorList>
    </citation>
    <scope>NUCLEOTIDE SEQUENCE [LARGE SCALE GENOMIC DNA]</scope>
    <source>
        <strain evidence="4 6">NH6-79</strain>
    </source>
</reference>
<keyword evidence="2" id="KW-0472">Membrane</keyword>
<dbReference type="Pfam" id="PF12412">
    <property type="entry name" value="DUF3667"/>
    <property type="match status" value="1"/>
</dbReference>
<protein>
    <submittedName>
        <fullName evidence="4">DUF3667 domain-containing protein</fullName>
    </submittedName>
</protein>
<dbReference type="EMBL" id="BMGZ01000004">
    <property type="protein sequence ID" value="GGI01358.1"/>
    <property type="molecule type" value="Genomic_DNA"/>
</dbReference>
<dbReference type="EMBL" id="VCJR02000004">
    <property type="protein sequence ID" value="NHK29247.1"/>
    <property type="molecule type" value="Genomic_DNA"/>
</dbReference>
<evidence type="ECO:0000256" key="2">
    <source>
        <dbReference type="SAM" id="Phobius"/>
    </source>
</evidence>
<feature type="region of interest" description="Disordered" evidence="1">
    <location>
        <begin position="126"/>
        <end position="183"/>
    </location>
</feature>
<evidence type="ECO:0000313" key="4">
    <source>
        <dbReference type="EMBL" id="NHK29247.1"/>
    </source>
</evidence>
<feature type="compositionally biased region" description="Polar residues" evidence="1">
    <location>
        <begin position="173"/>
        <end position="183"/>
    </location>
</feature>
<evidence type="ECO:0000313" key="6">
    <source>
        <dbReference type="Proteomes" id="UP000818603"/>
    </source>
</evidence>
<dbReference type="Proteomes" id="UP000621856">
    <property type="component" value="Unassembled WGS sequence"/>
</dbReference>
<dbReference type="RefSeq" id="WP_166426575.1">
    <property type="nucleotide sequence ID" value="NZ_BMGZ01000004.1"/>
</dbReference>
<comment type="caution">
    <text evidence="3">The sequence shown here is derived from an EMBL/GenBank/DDBJ whole genome shotgun (WGS) entry which is preliminary data.</text>
</comment>
<reference evidence="3" key="1">
    <citation type="journal article" date="2014" name="Int. J. Syst. Evol. Microbiol.">
        <title>Complete genome sequence of Corynebacterium casei LMG S-19264T (=DSM 44701T), isolated from a smear-ripened cheese.</title>
        <authorList>
            <consortium name="US DOE Joint Genome Institute (JGI-PGF)"/>
            <person name="Walter F."/>
            <person name="Albersmeier A."/>
            <person name="Kalinowski J."/>
            <person name="Ruckert C."/>
        </authorList>
    </citation>
    <scope>NUCLEOTIDE SEQUENCE</scope>
    <source>
        <strain evidence="3">CGMCC 1.14984</strain>
    </source>
</reference>
<evidence type="ECO:0000313" key="5">
    <source>
        <dbReference type="Proteomes" id="UP000621856"/>
    </source>
</evidence>
<name>A0A8J3A406_9PROT</name>
<feature type="transmembrane region" description="Helical" evidence="2">
    <location>
        <begin position="229"/>
        <end position="247"/>
    </location>
</feature>
<sequence length="343" mass="39183">MSNDRNICSNCGNSLRGKYCHDCGQRANEPRRAVIGLVQDFFVETLWLDGRLLRSIGMLLWRPGRLARHYLDGKRVRYTPPFRMYLFASVFFFFLTFFLIGSASNTAIGDDPTSIRDFVNGFQEGVQGDGADPADASAPDTDRESTQQEDETAIADTVTQETQTDDPVLDEAGTSTEGSSWLDQSWEETDYTGPDWFEPHARRLYTATQRVLDEPRLYLNSLQNNLPRVLLLAPLFYAALLALFYVYRRKFLFYDHLVVSLYMHAALYAYLLIALLLSMSPFLGWLVPFLFIWPMLQPYAVLRQAYGSNWFSVIAKGFLITSIYNLVVFILVLFGVSYALYQS</sequence>
<keyword evidence="6" id="KW-1185">Reference proteome</keyword>
<dbReference type="InterPro" id="IPR022134">
    <property type="entry name" value="DUF3667"/>
</dbReference>